<evidence type="ECO:0000313" key="2">
    <source>
        <dbReference type="EMBL" id="QIB37811.1"/>
    </source>
</evidence>
<gene>
    <name evidence="2" type="ORF">G3A56_07245</name>
</gene>
<keyword evidence="1" id="KW-1133">Transmembrane helix</keyword>
<protein>
    <submittedName>
        <fullName evidence="2">Uncharacterized protein</fullName>
    </submittedName>
</protein>
<proteinExistence type="predicted"/>
<keyword evidence="1" id="KW-0812">Transmembrane</keyword>
<feature type="transmembrane region" description="Helical" evidence="1">
    <location>
        <begin position="64"/>
        <end position="83"/>
    </location>
</feature>
<dbReference type="KEGG" id="roy:G3A56_07245"/>
<dbReference type="EMBL" id="CP048632">
    <property type="protein sequence ID" value="QIB37811.1"/>
    <property type="molecule type" value="Genomic_DNA"/>
</dbReference>
<organism evidence="2 3">
    <name type="scientific">Rhizobium oryzihabitans</name>
    <dbReference type="NCBI Taxonomy" id="2267833"/>
    <lineage>
        <taxon>Bacteria</taxon>
        <taxon>Pseudomonadati</taxon>
        <taxon>Pseudomonadota</taxon>
        <taxon>Alphaproteobacteria</taxon>
        <taxon>Hyphomicrobiales</taxon>
        <taxon>Rhizobiaceae</taxon>
        <taxon>Rhizobium/Agrobacterium group</taxon>
        <taxon>Rhizobium</taxon>
    </lineage>
</organism>
<evidence type="ECO:0000256" key="1">
    <source>
        <dbReference type="SAM" id="Phobius"/>
    </source>
</evidence>
<reference evidence="2 3" key="1">
    <citation type="submission" date="2020-02" db="EMBL/GenBank/DDBJ databases">
        <title>Plant-Promoting Endophytic Bacterium Rhizobium oryzihabitans sp. nov., Isolated from the Root of Rice.</title>
        <authorList>
            <person name="zhao J."/>
            <person name="Zhang G."/>
        </authorList>
    </citation>
    <scope>NUCLEOTIDE SEQUENCE [LARGE SCALE GENOMIC DNA]</scope>
    <source>
        <strain evidence="2 3">M15</strain>
    </source>
</reference>
<dbReference type="RefSeq" id="WP_035241017.1">
    <property type="nucleotide sequence ID" value="NZ_CP048632.1"/>
</dbReference>
<name>A0A7L5BG36_9HYPH</name>
<keyword evidence="3" id="KW-1185">Reference proteome</keyword>
<evidence type="ECO:0000313" key="3">
    <source>
        <dbReference type="Proteomes" id="UP000464865"/>
    </source>
</evidence>
<dbReference type="AlphaFoldDB" id="A0A7L5BG36"/>
<dbReference type="Proteomes" id="UP000464865">
    <property type="component" value="Chromosome M15-11"/>
</dbReference>
<accession>A0A7L5BG36</accession>
<sequence length="91" mass="9801">MNSDRFIPPSFAQGYALCSPEGTLLPHSFRPTKAESIAAVFTDAESRDAHWIAAEQQGMTVKFVYARVFTPVFFAASVLAAMAEAEMAGVA</sequence>
<keyword evidence="1" id="KW-0472">Membrane</keyword>